<dbReference type="GO" id="GO:0008168">
    <property type="term" value="F:methyltransferase activity"/>
    <property type="evidence" value="ECO:0007669"/>
    <property type="project" value="UniProtKB-KW"/>
</dbReference>
<organism evidence="2 3">
    <name type="scientific">Acanthopleuribacter pedis</name>
    <dbReference type="NCBI Taxonomy" id="442870"/>
    <lineage>
        <taxon>Bacteria</taxon>
        <taxon>Pseudomonadati</taxon>
        <taxon>Acidobacteriota</taxon>
        <taxon>Holophagae</taxon>
        <taxon>Acanthopleuribacterales</taxon>
        <taxon>Acanthopleuribacteraceae</taxon>
        <taxon>Acanthopleuribacter</taxon>
    </lineage>
</organism>
<evidence type="ECO:0000313" key="3">
    <source>
        <dbReference type="Proteomes" id="UP000664417"/>
    </source>
</evidence>
<dbReference type="Gene3D" id="3.40.50.150">
    <property type="entry name" value="Vaccinia Virus protein VP39"/>
    <property type="match status" value="1"/>
</dbReference>
<dbReference type="InterPro" id="IPR025714">
    <property type="entry name" value="Methyltranfer_dom"/>
</dbReference>
<evidence type="ECO:0000259" key="1">
    <source>
        <dbReference type="Pfam" id="PF13847"/>
    </source>
</evidence>
<dbReference type="EMBL" id="JAFREP010000018">
    <property type="protein sequence ID" value="MBO1320666.1"/>
    <property type="molecule type" value="Genomic_DNA"/>
</dbReference>
<dbReference type="RefSeq" id="WP_207860619.1">
    <property type="nucleotide sequence ID" value="NZ_JAFREP010000018.1"/>
</dbReference>
<dbReference type="PANTHER" id="PTHR43591">
    <property type="entry name" value="METHYLTRANSFERASE"/>
    <property type="match status" value="1"/>
</dbReference>
<reference evidence="2" key="1">
    <citation type="submission" date="2021-03" db="EMBL/GenBank/DDBJ databases">
        <authorList>
            <person name="Wang G."/>
        </authorList>
    </citation>
    <scope>NUCLEOTIDE SEQUENCE</scope>
    <source>
        <strain evidence="2">KCTC 12899</strain>
    </source>
</reference>
<dbReference type="AlphaFoldDB" id="A0A8J7QHL4"/>
<dbReference type="Proteomes" id="UP000664417">
    <property type="component" value="Unassembled WGS sequence"/>
</dbReference>
<dbReference type="SUPFAM" id="SSF53335">
    <property type="entry name" value="S-adenosyl-L-methionine-dependent methyltransferases"/>
    <property type="match status" value="1"/>
</dbReference>
<dbReference type="InterPro" id="IPR029063">
    <property type="entry name" value="SAM-dependent_MTases_sf"/>
</dbReference>
<accession>A0A8J7QHL4</accession>
<sequence length="269" mass="29151">MAEAGSYAFDALPESEAELRRLQRQARELAPVEQKIFQLAGLREGDRALDIGCGPGLVSVLLANYVGAGGSVAGVDISETLLTQARAYAESQQAETVTFQHGSVYDLNLDGPAFDFVYARLFFQHLAKPADALAQIVSHLRPGGRLCIVDIDDGWLSLVPEPEVYARFHENSVAGQAAVGGDRFVGRKLGRYLQQAGLVDVAVTILPMSSAVFGMETFLDVAVSPKWKMTAETQREQAHRDYQTLRALIDDPHAWGFLGLFVATGVKAS</sequence>
<dbReference type="GO" id="GO:0032259">
    <property type="term" value="P:methylation"/>
    <property type="evidence" value="ECO:0007669"/>
    <property type="project" value="UniProtKB-KW"/>
</dbReference>
<dbReference type="Pfam" id="PF13847">
    <property type="entry name" value="Methyltransf_31"/>
    <property type="match status" value="1"/>
</dbReference>
<feature type="domain" description="Methyltransferase" evidence="1">
    <location>
        <begin position="44"/>
        <end position="195"/>
    </location>
</feature>
<keyword evidence="3" id="KW-1185">Reference proteome</keyword>
<evidence type="ECO:0000313" key="2">
    <source>
        <dbReference type="EMBL" id="MBO1320666.1"/>
    </source>
</evidence>
<protein>
    <submittedName>
        <fullName evidence="2">Methyltransferase domain-containing protein</fullName>
    </submittedName>
</protein>
<keyword evidence="2" id="KW-0489">Methyltransferase</keyword>
<comment type="caution">
    <text evidence="2">The sequence shown here is derived from an EMBL/GenBank/DDBJ whole genome shotgun (WGS) entry which is preliminary data.</text>
</comment>
<name>A0A8J7QHL4_9BACT</name>
<keyword evidence="2" id="KW-0808">Transferase</keyword>
<proteinExistence type="predicted"/>
<dbReference type="CDD" id="cd02440">
    <property type="entry name" value="AdoMet_MTases"/>
    <property type="match status" value="1"/>
</dbReference>
<gene>
    <name evidence="2" type="ORF">J3U88_19465</name>
</gene>